<feature type="domain" description="Enoyl reductase (ER)" evidence="3">
    <location>
        <begin position="11"/>
        <end position="322"/>
    </location>
</feature>
<dbReference type="InterPro" id="IPR011032">
    <property type="entry name" value="GroES-like_sf"/>
</dbReference>
<dbReference type="Pfam" id="PF00107">
    <property type="entry name" value="ADH_zinc_N"/>
    <property type="match status" value="1"/>
</dbReference>
<comment type="caution">
    <text evidence="4">The sequence shown here is derived from an EMBL/GenBank/DDBJ whole genome shotgun (WGS) entry which is preliminary data.</text>
</comment>
<sequence length="325" mass="32924">MIRSIQTAGPGGAEVMRPALIDLPAPREGEIRLRHAAAGVNFVDIYHRTGLYPLPAYPATLGVEGAGMVEAVGPGVEGLAVGDRVAWAGLPAGGYAEARLLAADRAVRLPDGVEPVAAASLLLRGITVHMLLNRVCPVGPGSTILVHAAAGGLGLLLTQWAKSLGATVIGTVGSAAKAETARAHGLDHAILYRDEDFVAAVRDLTGGRGADVAVDGIGGDTLRRTFDAVRLFGTVASVGQAGGPVVPLELSELGPRRSLCLARPSVFAYMADPATYRAAAGEVLARVAAGLSAGPVTCLPLAAAAEAHRALEGRGTSGALVLTPD</sequence>
<dbReference type="InterPro" id="IPR047618">
    <property type="entry name" value="QOR-like"/>
</dbReference>
<dbReference type="InterPro" id="IPR036291">
    <property type="entry name" value="NAD(P)-bd_dom_sf"/>
</dbReference>
<dbReference type="PANTHER" id="PTHR48106:SF13">
    <property type="entry name" value="QUINONE OXIDOREDUCTASE-RELATED"/>
    <property type="match status" value="1"/>
</dbReference>
<name>A0ABX2KK14_9PROT</name>
<protein>
    <submittedName>
        <fullName evidence="4">Zinc-binding dehydrogenase</fullName>
    </submittedName>
</protein>
<evidence type="ECO:0000313" key="4">
    <source>
        <dbReference type="EMBL" id="NUB01781.1"/>
    </source>
</evidence>
<keyword evidence="1" id="KW-0521">NADP</keyword>
<dbReference type="SUPFAM" id="SSF50129">
    <property type="entry name" value="GroES-like"/>
    <property type="match status" value="1"/>
</dbReference>
<dbReference type="PANTHER" id="PTHR48106">
    <property type="entry name" value="QUINONE OXIDOREDUCTASE PIG3-RELATED"/>
    <property type="match status" value="1"/>
</dbReference>
<dbReference type="SUPFAM" id="SSF51735">
    <property type="entry name" value="NAD(P)-binding Rossmann-fold domains"/>
    <property type="match status" value="1"/>
</dbReference>
<keyword evidence="2" id="KW-0560">Oxidoreductase</keyword>
<dbReference type="EMBL" id="WHOS01000030">
    <property type="protein sequence ID" value="NUB01781.1"/>
    <property type="molecule type" value="Genomic_DNA"/>
</dbReference>
<dbReference type="Gene3D" id="3.90.180.10">
    <property type="entry name" value="Medium-chain alcohol dehydrogenases, catalytic domain"/>
    <property type="match status" value="1"/>
</dbReference>
<dbReference type="InterPro" id="IPR013149">
    <property type="entry name" value="ADH-like_C"/>
</dbReference>
<dbReference type="SMART" id="SM00829">
    <property type="entry name" value="PKS_ER"/>
    <property type="match status" value="1"/>
</dbReference>
<evidence type="ECO:0000256" key="2">
    <source>
        <dbReference type="ARBA" id="ARBA00023002"/>
    </source>
</evidence>
<dbReference type="Gene3D" id="3.40.50.720">
    <property type="entry name" value="NAD(P)-binding Rossmann-like Domain"/>
    <property type="match status" value="1"/>
</dbReference>
<dbReference type="CDD" id="cd05286">
    <property type="entry name" value="QOR2"/>
    <property type="match status" value="1"/>
</dbReference>
<evidence type="ECO:0000259" key="3">
    <source>
        <dbReference type="SMART" id="SM00829"/>
    </source>
</evidence>
<gene>
    <name evidence="4" type="ORF">GBZ48_21230</name>
</gene>
<dbReference type="Pfam" id="PF08240">
    <property type="entry name" value="ADH_N"/>
    <property type="match status" value="1"/>
</dbReference>
<proteinExistence type="predicted"/>
<evidence type="ECO:0000313" key="5">
    <source>
        <dbReference type="Proteomes" id="UP000605086"/>
    </source>
</evidence>
<accession>A0ABX2KK14</accession>
<dbReference type="InterPro" id="IPR020843">
    <property type="entry name" value="ER"/>
</dbReference>
<organism evidence="4 5">
    <name type="scientific">Azospirillum melinis</name>
    <dbReference type="NCBI Taxonomy" id="328839"/>
    <lineage>
        <taxon>Bacteria</taxon>
        <taxon>Pseudomonadati</taxon>
        <taxon>Pseudomonadota</taxon>
        <taxon>Alphaproteobacteria</taxon>
        <taxon>Rhodospirillales</taxon>
        <taxon>Azospirillaceae</taxon>
        <taxon>Azospirillum</taxon>
    </lineage>
</organism>
<dbReference type="Proteomes" id="UP000605086">
    <property type="component" value="Unassembled WGS sequence"/>
</dbReference>
<dbReference type="InterPro" id="IPR013154">
    <property type="entry name" value="ADH-like_N"/>
</dbReference>
<evidence type="ECO:0000256" key="1">
    <source>
        <dbReference type="ARBA" id="ARBA00022857"/>
    </source>
</evidence>
<dbReference type="RefSeq" id="WP_174472820.1">
    <property type="nucleotide sequence ID" value="NZ_JAGINN010000013.1"/>
</dbReference>
<keyword evidence="5" id="KW-1185">Reference proteome</keyword>
<reference evidence="4 5" key="1">
    <citation type="submission" date="2019-10" db="EMBL/GenBank/DDBJ databases">
        <title>Genome sequence of Azospirillum melinis.</title>
        <authorList>
            <person name="Ambrosini A."/>
            <person name="Sant'Anna F.H."/>
            <person name="Cassan F.D."/>
            <person name="Souza E.M."/>
            <person name="Passaglia L.M.P."/>
        </authorList>
    </citation>
    <scope>NUCLEOTIDE SEQUENCE [LARGE SCALE GENOMIC DNA]</scope>
    <source>
        <strain evidence="4 5">TMCY0552</strain>
    </source>
</reference>